<dbReference type="PANTHER" id="PTHR33789:SF11">
    <property type="entry name" value="OS05G0202300 PROTEIN"/>
    <property type="match status" value="1"/>
</dbReference>
<gene>
    <name evidence="1" type="primary">LFS</name>
    <name evidence="1" type="ORF">g.5843</name>
</gene>
<proteinExistence type="predicted"/>
<dbReference type="AlphaFoldDB" id="A0A1D1Y0A2"/>
<dbReference type="InterPro" id="IPR023393">
    <property type="entry name" value="START-like_dom_sf"/>
</dbReference>
<reference evidence="1" key="1">
    <citation type="submission" date="2015-07" db="EMBL/GenBank/DDBJ databases">
        <title>Transcriptome Assembly of Anthurium amnicola.</title>
        <authorList>
            <person name="Suzuki J."/>
        </authorList>
    </citation>
    <scope>NUCLEOTIDE SEQUENCE</scope>
</reference>
<dbReference type="Pfam" id="PF10604">
    <property type="entry name" value="Polyketide_cyc2"/>
    <property type="match status" value="1"/>
</dbReference>
<dbReference type="FunFam" id="3.30.530.20:FF:000064">
    <property type="entry name" value="Lachrymatory-factor synthase"/>
    <property type="match status" value="1"/>
</dbReference>
<dbReference type="EMBL" id="GDJX01019869">
    <property type="protein sequence ID" value="JAT48067.1"/>
    <property type="molecule type" value="Transcribed_RNA"/>
</dbReference>
<protein>
    <submittedName>
        <fullName evidence="1">Lachrymatory-factor synthase</fullName>
    </submittedName>
</protein>
<feature type="non-terminal residue" evidence="1">
    <location>
        <position position="1"/>
    </location>
</feature>
<dbReference type="Gene3D" id="3.30.530.20">
    <property type="match status" value="1"/>
</dbReference>
<dbReference type="PANTHER" id="PTHR33789">
    <property type="entry name" value="LACHRYMATORY-FACTOR SYNTHASE"/>
    <property type="match status" value="1"/>
</dbReference>
<name>A0A1D1Y0A2_9ARAE</name>
<dbReference type="InterPro" id="IPR053249">
    <property type="entry name" value="LFS"/>
</dbReference>
<dbReference type="InterPro" id="IPR019587">
    <property type="entry name" value="Polyketide_cyclase/dehydratase"/>
</dbReference>
<accession>A0A1D1Y0A2</accession>
<sequence>LPHPPQPQPQMEPAERWEGVVHAKLPIATADQAWSLLEDFCGIHKLLPGIETCSRVEGEDGLPGCTRHCAGAPIPSGGGHLVVPWAKEKLLSADPAGRSYSYEVTESNMGFRGYVATITARPGPAGGGGCTLEWAFAADPVEGWTEDGLVSYLQTGLQGMAERIEEAVNSG</sequence>
<evidence type="ECO:0000313" key="1">
    <source>
        <dbReference type="EMBL" id="JAT48067.1"/>
    </source>
</evidence>
<dbReference type="CDD" id="cd07821">
    <property type="entry name" value="PYR_PYL_RCAR_like"/>
    <property type="match status" value="1"/>
</dbReference>
<dbReference type="SUPFAM" id="SSF55961">
    <property type="entry name" value="Bet v1-like"/>
    <property type="match status" value="1"/>
</dbReference>
<organism evidence="1">
    <name type="scientific">Anthurium amnicola</name>
    <dbReference type="NCBI Taxonomy" id="1678845"/>
    <lineage>
        <taxon>Eukaryota</taxon>
        <taxon>Viridiplantae</taxon>
        <taxon>Streptophyta</taxon>
        <taxon>Embryophyta</taxon>
        <taxon>Tracheophyta</taxon>
        <taxon>Spermatophyta</taxon>
        <taxon>Magnoliopsida</taxon>
        <taxon>Liliopsida</taxon>
        <taxon>Araceae</taxon>
        <taxon>Pothoideae</taxon>
        <taxon>Potheae</taxon>
        <taxon>Anthurium</taxon>
    </lineage>
</organism>